<dbReference type="OrthoDB" id="188354at2"/>
<reference evidence="2 3" key="1">
    <citation type="submission" date="2019-01" db="EMBL/GenBank/DDBJ databases">
        <title>Egibacter rhizosphaerae EGI 80759T.</title>
        <authorList>
            <person name="Chen D.-D."/>
            <person name="Tian Y."/>
            <person name="Jiao J.-Y."/>
            <person name="Zhang X.-T."/>
            <person name="Zhang Y.-G."/>
            <person name="Zhang Y."/>
            <person name="Xiao M."/>
            <person name="Shu W.-S."/>
            <person name="Li W.-J."/>
        </authorList>
    </citation>
    <scope>NUCLEOTIDE SEQUENCE [LARGE SCALE GENOMIC DNA]</scope>
    <source>
        <strain evidence="2 3">EGI 80759</strain>
    </source>
</reference>
<gene>
    <name evidence="2" type="ORF">ER308_15695</name>
</gene>
<feature type="region of interest" description="Disordered" evidence="1">
    <location>
        <begin position="1"/>
        <end position="27"/>
    </location>
</feature>
<proteinExistence type="predicted"/>
<evidence type="ECO:0000313" key="3">
    <source>
        <dbReference type="Proteomes" id="UP000291469"/>
    </source>
</evidence>
<evidence type="ECO:0000313" key="2">
    <source>
        <dbReference type="EMBL" id="QBI22064.1"/>
    </source>
</evidence>
<dbReference type="InterPro" id="IPR013494">
    <property type="entry name" value="CHP02678"/>
</dbReference>
<dbReference type="KEGG" id="erz:ER308_15695"/>
<dbReference type="EMBL" id="CP036402">
    <property type="protein sequence ID" value="QBI22064.1"/>
    <property type="molecule type" value="Genomic_DNA"/>
</dbReference>
<evidence type="ECO:0000256" key="1">
    <source>
        <dbReference type="SAM" id="MobiDB-lite"/>
    </source>
</evidence>
<protein>
    <submittedName>
        <fullName evidence="2">TIGR02678 family protein</fullName>
    </submittedName>
</protein>
<keyword evidence="3" id="KW-1185">Reference proteome</keyword>
<name>A0A411YLH3_9ACTN</name>
<sequence length="426" mass="45673">MSGGLEDTTAPTAGPRSSAGALDDARSQARAAELARARRALLRHPLLTEAGPDPAALTLVRRHASELRAWFAEETGWQLLVGPESARLRKTPADLADASRPARSGRGHPAFSRRRYVLLCLALTALERLEQQTTLGLLADQVLGAASDPALAEAGISFTMERRDERSDLVAVVRLLLAHGVLAKVAGDEQAYLDERGDALYDVDRRVLATVLASPRGPSTIAATDHEARLAAVTGQGEGDTEPAGPATIRRRLARRLLDDPVVYTADLEPDEQAYLTTQRPQLARRLAEPCGLVPELRAEGTALLDPTGEATDAGLPEEGTDGHATLLLAERLAAEPDRWHGVDELEAHTAALAAEHATHWRKAAQTPEGARDLCRGALDRLAGLRLAERNGDAVRALPALCRYAADEPTVTQPRQQGLLESHDEV</sequence>
<dbReference type="AlphaFoldDB" id="A0A411YLH3"/>
<dbReference type="Proteomes" id="UP000291469">
    <property type="component" value="Chromosome"/>
</dbReference>
<dbReference type="Pfam" id="PF09661">
    <property type="entry name" value="DUF2398"/>
    <property type="match status" value="1"/>
</dbReference>
<dbReference type="NCBIfam" id="TIGR02678">
    <property type="entry name" value="TIGR02678 family protein"/>
    <property type="match status" value="1"/>
</dbReference>
<organism evidence="2 3">
    <name type="scientific">Egibacter rhizosphaerae</name>
    <dbReference type="NCBI Taxonomy" id="1670831"/>
    <lineage>
        <taxon>Bacteria</taxon>
        <taxon>Bacillati</taxon>
        <taxon>Actinomycetota</taxon>
        <taxon>Nitriliruptoria</taxon>
        <taxon>Egibacterales</taxon>
        <taxon>Egibacteraceae</taxon>
        <taxon>Egibacter</taxon>
    </lineage>
</organism>
<accession>A0A411YLH3</accession>